<dbReference type="InterPro" id="IPR001650">
    <property type="entry name" value="Helicase_C-like"/>
</dbReference>
<dbReference type="Pfam" id="PF00270">
    <property type="entry name" value="DEAD"/>
    <property type="match status" value="1"/>
</dbReference>
<sequence>MSRNEASAAQALAAEDHSTNPWTTLPRARSIQYFNLRAAARALPAAATRDAFLDLYHKHQVIIVNGETGAGKTTQVPQFVLYDDHRGIVCTQTRRLAASEMATRVAQELDVELGREVGYVFRHEDGTGSRTLISFTTDGHLFQEMKKDQSLTKYDCIIIDEAHERTVRTDLLLMLLRQLCERRPDLKLIIMSATMNSRKFQNYFGGAPIHHIPGRTYPVEVFHVADERLGGRNFVTSPVVDYVVAAVNTVVQIHKEGRRGDVLVFMPGQEDVDNTVAGIQRECSLMEVFGLYANMSKALQRQALKPLGEGKQNFRKCIMATNIAETSLTINGIVYVDCGLERSMTYNPRIRMEMLLVAPTPQAFVLQRTGRAGRTQPGKCFRLYSEHDFENTLVKTPLPEIQRCEMAGSIVDIMALQRDPRVNAIFTAPYIDPPAPEVMMSPSPAWEVAAIVSLLSEDRLFLRAGPDSSFSDVVRAHFHHPDGDHLTLLNIWNAYYFQVANVCRDKRPSDRLEHLRQWCQEHFLDSEIMRLAWKTFAELLQFCEREMQLRGDLLPASSASWASPQFSLVIRKTLLRGGFLKIAVRETVGDGFRTLGEHQSGLIHPDSALVSREHDFVMYDSYMRTKKCYFINVTGIDSQWLFEDAMASVYVNSLLNNYISSSEKWFPIKQLKIVKAEFDRRHASAQ</sequence>
<dbReference type="InterPro" id="IPR027417">
    <property type="entry name" value="P-loop_NTPase"/>
</dbReference>
<dbReference type="EC" id="3.6.4.13" evidence="1"/>
<feature type="domain" description="Helicase C-terminal" evidence="11">
    <location>
        <begin position="249"/>
        <end position="417"/>
    </location>
</feature>
<dbReference type="SMART" id="SM00487">
    <property type="entry name" value="DEXDc"/>
    <property type="match status" value="1"/>
</dbReference>
<evidence type="ECO:0000256" key="9">
    <source>
        <dbReference type="SAM" id="MobiDB-lite"/>
    </source>
</evidence>
<dbReference type="GO" id="GO:0003723">
    <property type="term" value="F:RNA binding"/>
    <property type="evidence" value="ECO:0007669"/>
    <property type="project" value="TreeGrafter"/>
</dbReference>
<evidence type="ECO:0000259" key="10">
    <source>
        <dbReference type="PROSITE" id="PS51192"/>
    </source>
</evidence>
<dbReference type="PROSITE" id="PS51192">
    <property type="entry name" value="HELICASE_ATP_BIND_1"/>
    <property type="match status" value="1"/>
</dbReference>
<dbReference type="PROSITE" id="PS51194">
    <property type="entry name" value="HELICASE_CTER"/>
    <property type="match status" value="1"/>
</dbReference>
<protein>
    <recommendedName>
        <fullName evidence="1">RNA helicase</fullName>
        <ecNumber evidence="1">3.6.4.13</ecNumber>
    </recommendedName>
</protein>
<name>A0A423WG18_CYTCH</name>
<dbReference type="Proteomes" id="UP000284375">
    <property type="component" value="Unassembled WGS sequence"/>
</dbReference>
<keyword evidence="6" id="KW-0067">ATP-binding</keyword>
<evidence type="ECO:0000256" key="1">
    <source>
        <dbReference type="ARBA" id="ARBA00012552"/>
    </source>
</evidence>
<evidence type="ECO:0000256" key="7">
    <source>
        <dbReference type="ARBA" id="ARBA00023187"/>
    </source>
</evidence>
<dbReference type="Pfam" id="PF00271">
    <property type="entry name" value="Helicase_C"/>
    <property type="match status" value="1"/>
</dbReference>
<keyword evidence="13" id="KW-1185">Reference proteome</keyword>
<keyword evidence="5" id="KW-0347">Helicase</keyword>
<dbReference type="PANTHER" id="PTHR18934:SF109">
    <property type="entry name" value="ATP-DEPENDENT RNA HELICASE DHX15 HOMOLOG"/>
    <property type="match status" value="1"/>
</dbReference>
<reference evidence="12 13" key="1">
    <citation type="submission" date="2015-09" db="EMBL/GenBank/DDBJ databases">
        <title>Host preference determinants of Valsa canker pathogens revealed by comparative genomics.</title>
        <authorList>
            <person name="Yin Z."/>
            <person name="Huang L."/>
        </authorList>
    </citation>
    <scope>NUCLEOTIDE SEQUENCE [LARGE SCALE GENOMIC DNA]</scope>
    <source>
        <strain evidence="12 13">YSFL</strain>
    </source>
</reference>
<dbReference type="STRING" id="252740.A0A423WG18"/>
<dbReference type="GO" id="GO:0004386">
    <property type="term" value="F:helicase activity"/>
    <property type="evidence" value="ECO:0007669"/>
    <property type="project" value="UniProtKB-KW"/>
</dbReference>
<dbReference type="FunFam" id="3.40.50.300:FF:001922">
    <property type="entry name" value="DEAH (Asp-Glu-Ala-His) box polypeptide 29"/>
    <property type="match status" value="1"/>
</dbReference>
<keyword evidence="2" id="KW-0507">mRNA processing</keyword>
<keyword evidence="7" id="KW-0508">mRNA splicing</keyword>
<keyword evidence="4" id="KW-0378">Hydrolase</keyword>
<dbReference type="AlphaFoldDB" id="A0A423WG18"/>
<dbReference type="OrthoDB" id="10253254at2759"/>
<feature type="domain" description="Helicase ATP-binding" evidence="10">
    <location>
        <begin position="53"/>
        <end position="213"/>
    </location>
</feature>
<dbReference type="InterPro" id="IPR011709">
    <property type="entry name" value="DEAD-box_helicase_OB_fold"/>
</dbReference>
<dbReference type="SMART" id="SM00490">
    <property type="entry name" value="HELICc"/>
    <property type="match status" value="1"/>
</dbReference>
<gene>
    <name evidence="12" type="ORF">VSDG_02350</name>
</gene>
<evidence type="ECO:0000256" key="6">
    <source>
        <dbReference type="ARBA" id="ARBA00022840"/>
    </source>
</evidence>
<evidence type="ECO:0000256" key="8">
    <source>
        <dbReference type="ARBA" id="ARBA00047984"/>
    </source>
</evidence>
<dbReference type="EMBL" id="LJZO01000005">
    <property type="protein sequence ID" value="ROW02303.1"/>
    <property type="molecule type" value="Genomic_DNA"/>
</dbReference>
<accession>A0A423WG18</accession>
<proteinExistence type="predicted"/>
<dbReference type="InterPro" id="IPR014001">
    <property type="entry name" value="Helicase_ATP-bd"/>
</dbReference>
<dbReference type="SUPFAM" id="SSF52540">
    <property type="entry name" value="P-loop containing nucleoside triphosphate hydrolases"/>
    <property type="match status" value="1"/>
</dbReference>
<comment type="caution">
    <text evidence="12">The sequence shown here is derived from an EMBL/GenBank/DDBJ whole genome shotgun (WGS) entry which is preliminary data.</text>
</comment>
<feature type="region of interest" description="Disordered" evidence="9">
    <location>
        <begin position="1"/>
        <end position="23"/>
    </location>
</feature>
<dbReference type="CDD" id="cd17917">
    <property type="entry name" value="DEXHc_RHA-like"/>
    <property type="match status" value="1"/>
</dbReference>
<evidence type="ECO:0000313" key="12">
    <source>
        <dbReference type="EMBL" id="ROW02303.1"/>
    </source>
</evidence>
<comment type="catalytic activity">
    <reaction evidence="8">
        <text>ATP + H2O = ADP + phosphate + H(+)</text>
        <dbReference type="Rhea" id="RHEA:13065"/>
        <dbReference type="ChEBI" id="CHEBI:15377"/>
        <dbReference type="ChEBI" id="CHEBI:15378"/>
        <dbReference type="ChEBI" id="CHEBI:30616"/>
        <dbReference type="ChEBI" id="CHEBI:43474"/>
        <dbReference type="ChEBI" id="CHEBI:456216"/>
        <dbReference type="EC" id="3.6.4.13"/>
    </reaction>
</comment>
<dbReference type="Gene3D" id="3.40.50.300">
    <property type="entry name" value="P-loop containing nucleotide triphosphate hydrolases"/>
    <property type="match status" value="2"/>
</dbReference>
<dbReference type="CDD" id="cd18791">
    <property type="entry name" value="SF2_C_RHA"/>
    <property type="match status" value="1"/>
</dbReference>
<organism evidence="12 13">
    <name type="scientific">Cytospora chrysosperma</name>
    <name type="common">Cytospora canker fungus</name>
    <name type="synonym">Sphaeria chrysosperma</name>
    <dbReference type="NCBI Taxonomy" id="252740"/>
    <lineage>
        <taxon>Eukaryota</taxon>
        <taxon>Fungi</taxon>
        <taxon>Dikarya</taxon>
        <taxon>Ascomycota</taxon>
        <taxon>Pezizomycotina</taxon>
        <taxon>Sordariomycetes</taxon>
        <taxon>Sordariomycetidae</taxon>
        <taxon>Diaporthales</taxon>
        <taxon>Cytosporaceae</taxon>
        <taxon>Cytospora</taxon>
    </lineage>
</organism>
<dbReference type="InterPro" id="IPR011545">
    <property type="entry name" value="DEAD/DEAH_box_helicase_dom"/>
</dbReference>
<dbReference type="GO" id="GO:0005524">
    <property type="term" value="F:ATP binding"/>
    <property type="evidence" value="ECO:0007669"/>
    <property type="project" value="UniProtKB-KW"/>
</dbReference>
<evidence type="ECO:0000313" key="13">
    <source>
        <dbReference type="Proteomes" id="UP000284375"/>
    </source>
</evidence>
<evidence type="ECO:0000259" key="11">
    <source>
        <dbReference type="PROSITE" id="PS51194"/>
    </source>
</evidence>
<evidence type="ECO:0000256" key="4">
    <source>
        <dbReference type="ARBA" id="ARBA00022801"/>
    </source>
</evidence>
<feature type="compositionally biased region" description="Low complexity" evidence="9">
    <location>
        <begin position="1"/>
        <end position="13"/>
    </location>
</feature>
<dbReference type="Pfam" id="PF07717">
    <property type="entry name" value="OB_NTP_bind"/>
    <property type="match status" value="1"/>
</dbReference>
<evidence type="ECO:0000256" key="2">
    <source>
        <dbReference type="ARBA" id="ARBA00022664"/>
    </source>
</evidence>
<keyword evidence="3" id="KW-0547">Nucleotide-binding</keyword>
<dbReference type="PANTHER" id="PTHR18934">
    <property type="entry name" value="ATP-DEPENDENT RNA HELICASE"/>
    <property type="match status" value="1"/>
</dbReference>
<evidence type="ECO:0000256" key="3">
    <source>
        <dbReference type="ARBA" id="ARBA00022741"/>
    </source>
</evidence>
<evidence type="ECO:0000256" key="5">
    <source>
        <dbReference type="ARBA" id="ARBA00022806"/>
    </source>
</evidence>
<dbReference type="GO" id="GO:0016787">
    <property type="term" value="F:hydrolase activity"/>
    <property type="evidence" value="ECO:0007669"/>
    <property type="project" value="UniProtKB-KW"/>
</dbReference>